<feature type="transmembrane region" description="Helical" evidence="6">
    <location>
        <begin position="522"/>
        <end position="542"/>
    </location>
</feature>
<reference evidence="7 8" key="1">
    <citation type="journal article" date="2010" name="Proc. Natl. Acad. Sci. U.S.A.">
        <title>Insights into evolution of multicellular fungi from the assembled chromosomes of the mushroom Coprinopsis cinerea (Coprinus cinereus).</title>
        <authorList>
            <person name="Stajich J.E."/>
            <person name="Wilke S.K."/>
            <person name="Ahren D."/>
            <person name="Au C.H."/>
            <person name="Birren B.W."/>
            <person name="Borodovsky M."/>
            <person name="Burns C."/>
            <person name="Canback B."/>
            <person name="Casselton L.A."/>
            <person name="Cheng C.K."/>
            <person name="Deng J."/>
            <person name="Dietrich F.S."/>
            <person name="Fargo D.C."/>
            <person name="Farman M.L."/>
            <person name="Gathman A.C."/>
            <person name="Goldberg J."/>
            <person name="Guigo R."/>
            <person name="Hoegger P.J."/>
            <person name="Hooker J.B."/>
            <person name="Huggins A."/>
            <person name="James T.Y."/>
            <person name="Kamada T."/>
            <person name="Kilaru S."/>
            <person name="Kodira C."/>
            <person name="Kues U."/>
            <person name="Kupfer D."/>
            <person name="Kwan H.S."/>
            <person name="Lomsadze A."/>
            <person name="Li W."/>
            <person name="Lilly W.W."/>
            <person name="Ma L.J."/>
            <person name="Mackey A.J."/>
            <person name="Manning G."/>
            <person name="Martin F."/>
            <person name="Muraguchi H."/>
            <person name="Natvig D.O."/>
            <person name="Palmerini H."/>
            <person name="Ramesh M.A."/>
            <person name="Rehmeyer C.J."/>
            <person name="Roe B.A."/>
            <person name="Shenoy N."/>
            <person name="Stanke M."/>
            <person name="Ter-Hovhannisyan V."/>
            <person name="Tunlid A."/>
            <person name="Velagapudi R."/>
            <person name="Vision T.J."/>
            <person name="Zeng Q."/>
            <person name="Zolan M.E."/>
            <person name="Pukkila P.J."/>
        </authorList>
    </citation>
    <scope>NUCLEOTIDE SEQUENCE [LARGE SCALE GENOMIC DNA]</scope>
    <source>
        <strain evidence="8">Okayama-7 / 130 / ATCC MYA-4618 / FGSC 9003</strain>
    </source>
</reference>
<comment type="subcellular location">
    <subcellularLocation>
        <location evidence="1">Membrane</location>
        <topology evidence="1">Multi-pass membrane protein</topology>
    </subcellularLocation>
</comment>
<evidence type="ECO:0000256" key="6">
    <source>
        <dbReference type="SAM" id="Phobius"/>
    </source>
</evidence>
<evidence type="ECO:0000256" key="2">
    <source>
        <dbReference type="ARBA" id="ARBA00022692"/>
    </source>
</evidence>
<dbReference type="GeneID" id="6016335"/>
<dbReference type="InParanoid" id="A8P982"/>
<feature type="compositionally biased region" description="Basic and acidic residues" evidence="5">
    <location>
        <begin position="64"/>
        <end position="78"/>
    </location>
</feature>
<gene>
    <name evidence="7" type="ORF">CC1G_09573</name>
</gene>
<dbReference type="OMA" id="CGTAVYI"/>
<feature type="transmembrane region" description="Helical" evidence="6">
    <location>
        <begin position="446"/>
        <end position="471"/>
    </location>
</feature>
<dbReference type="RefSeq" id="XP_001839718.2">
    <property type="nucleotide sequence ID" value="XM_001839666.2"/>
</dbReference>
<feature type="transmembrane region" description="Helical" evidence="6">
    <location>
        <begin position="117"/>
        <end position="138"/>
    </location>
</feature>
<dbReference type="InterPro" id="IPR050598">
    <property type="entry name" value="AminoAcid_Transporter"/>
</dbReference>
<organism evidence="7 8">
    <name type="scientific">Coprinopsis cinerea (strain Okayama-7 / 130 / ATCC MYA-4618 / FGSC 9003)</name>
    <name type="common">Inky cap fungus</name>
    <name type="synonym">Hormographiella aspergillata</name>
    <dbReference type="NCBI Taxonomy" id="240176"/>
    <lineage>
        <taxon>Eukaryota</taxon>
        <taxon>Fungi</taxon>
        <taxon>Dikarya</taxon>
        <taxon>Basidiomycota</taxon>
        <taxon>Agaricomycotina</taxon>
        <taxon>Agaricomycetes</taxon>
        <taxon>Agaricomycetidae</taxon>
        <taxon>Agaricales</taxon>
        <taxon>Agaricineae</taxon>
        <taxon>Psathyrellaceae</taxon>
        <taxon>Coprinopsis</taxon>
    </lineage>
</organism>
<dbReference type="PANTHER" id="PTHR11785:SF498">
    <property type="entry name" value="HIGH-AFFINITY METHIONINE PERMEASE"/>
    <property type="match status" value="1"/>
</dbReference>
<feature type="transmembrane region" description="Helical" evidence="6">
    <location>
        <begin position="164"/>
        <end position="186"/>
    </location>
</feature>
<dbReference type="HOGENOM" id="CLU_013661_4_1_1"/>
<dbReference type="Proteomes" id="UP000001861">
    <property type="component" value="Unassembled WGS sequence"/>
</dbReference>
<evidence type="ECO:0000256" key="1">
    <source>
        <dbReference type="ARBA" id="ARBA00004141"/>
    </source>
</evidence>
<name>A8P982_COPC7</name>
<dbReference type="Gene3D" id="1.20.1740.10">
    <property type="entry name" value="Amino acid/polyamine transporter I"/>
    <property type="match status" value="1"/>
</dbReference>
<feature type="transmembrane region" description="Helical" evidence="6">
    <location>
        <begin position="206"/>
        <end position="227"/>
    </location>
</feature>
<feature type="transmembrane region" description="Helical" evidence="6">
    <location>
        <begin position="492"/>
        <end position="510"/>
    </location>
</feature>
<dbReference type="AlphaFoldDB" id="A8P982"/>
<feature type="transmembrane region" description="Helical" evidence="6">
    <location>
        <begin position="323"/>
        <end position="346"/>
    </location>
</feature>
<feature type="transmembrane region" description="Helical" evidence="6">
    <location>
        <begin position="419"/>
        <end position="440"/>
    </location>
</feature>
<dbReference type="GO" id="GO:0016020">
    <property type="term" value="C:membrane"/>
    <property type="evidence" value="ECO:0007669"/>
    <property type="project" value="UniProtKB-SubCell"/>
</dbReference>
<dbReference type="STRING" id="240176.A8P982"/>
<dbReference type="EMBL" id="AACS02000011">
    <property type="protein sequence ID" value="EAU82114.2"/>
    <property type="molecule type" value="Genomic_DNA"/>
</dbReference>
<feature type="compositionally biased region" description="Low complexity" evidence="5">
    <location>
        <begin position="31"/>
        <end position="44"/>
    </location>
</feature>
<keyword evidence="8" id="KW-1185">Reference proteome</keyword>
<sequence length="630" mass="68868">MLFSKFFSHPPVKDDSDESASLLVKSGGSGERVVPVVEASSSSSRWEEEGVPASGTLEDDEGDSSGRREQSGERFDDVPDSKRRLGLFSAALLIFNRVIGTGIFATPSNILRSSGSVGMALAMWLIGAMIAACGSAVYTELGTGLPRSGGEKNYFEFIYRRPKYIATCIFSIYSVLSNTGTANSVVFSEYLLNALSIPATYFNTRFIAWLCLTFIVLMHGTRLAPWGLRLQNTLGAGKFLVLAAIAFSGLLCLADVPGFRVREGYEMPDNFSSWDKFWEGSKGKGSNAFVSGLYNVIWSFIGYSNANYALSEIKDPVRTIKRAAPLAMCAVTAVYIFINVAYFAAVSKSDILGSKRIVAALFFRNLFGPATERVLSGFIALSTLGNLLAGQFSQGRVVQELGREGIIPFSSKIASSKPFNAPLVAMLVQYSLSCTFLFLVPSGDAYLFMLSFSSYSLNIINTLVAVGLFLLYTRPFKGLHWDPPFKANKAVVGMYLASNLFLLGAPWIPPLPGSRPYRNLPYWSHAAGSFAISLVGIAYWYIWSRWLPSKKGYKLERTVVRMEDGVSRVVFRKVYVAPVVEGGDGEGRVAGEEVAERDGERERVGGYERVPGEVEDEGGVGRRGLRDEGR</sequence>
<keyword evidence="4 6" id="KW-0472">Membrane</keyword>
<feature type="transmembrane region" description="Helical" evidence="6">
    <location>
        <begin position="239"/>
        <end position="259"/>
    </location>
</feature>
<evidence type="ECO:0000256" key="5">
    <source>
        <dbReference type="SAM" id="MobiDB-lite"/>
    </source>
</evidence>
<comment type="caution">
    <text evidence="7">The sequence shown here is derived from an EMBL/GenBank/DDBJ whole genome shotgun (WGS) entry which is preliminary data.</text>
</comment>
<proteinExistence type="predicted"/>
<dbReference type="KEGG" id="cci:CC1G_09573"/>
<evidence type="ECO:0000256" key="4">
    <source>
        <dbReference type="ARBA" id="ARBA00023136"/>
    </source>
</evidence>
<keyword evidence="2 6" id="KW-0812">Transmembrane</keyword>
<dbReference type="GO" id="GO:0015179">
    <property type="term" value="F:L-amino acid transmembrane transporter activity"/>
    <property type="evidence" value="ECO:0007669"/>
    <property type="project" value="TreeGrafter"/>
</dbReference>
<feature type="region of interest" description="Disordered" evidence="5">
    <location>
        <begin position="587"/>
        <end position="630"/>
    </location>
</feature>
<protein>
    <submittedName>
        <fullName evidence="7">High-affinity methionine permease</fullName>
    </submittedName>
</protein>
<feature type="transmembrane region" description="Helical" evidence="6">
    <location>
        <begin position="85"/>
        <end position="105"/>
    </location>
</feature>
<evidence type="ECO:0000256" key="3">
    <source>
        <dbReference type="ARBA" id="ARBA00022989"/>
    </source>
</evidence>
<dbReference type="PANTHER" id="PTHR11785">
    <property type="entry name" value="AMINO ACID TRANSPORTER"/>
    <property type="match status" value="1"/>
</dbReference>
<evidence type="ECO:0000313" key="8">
    <source>
        <dbReference type="Proteomes" id="UP000001861"/>
    </source>
</evidence>
<dbReference type="Pfam" id="PF13520">
    <property type="entry name" value="AA_permease_2"/>
    <property type="match status" value="1"/>
</dbReference>
<feature type="region of interest" description="Disordered" evidence="5">
    <location>
        <begin position="1"/>
        <end position="78"/>
    </location>
</feature>
<evidence type="ECO:0000313" key="7">
    <source>
        <dbReference type="EMBL" id="EAU82114.2"/>
    </source>
</evidence>
<dbReference type="InterPro" id="IPR002293">
    <property type="entry name" value="AA/rel_permease1"/>
</dbReference>
<accession>A8P982</accession>
<dbReference type="eggNOG" id="KOG1287">
    <property type="taxonomic scope" value="Eukaryota"/>
</dbReference>
<dbReference type="VEuPathDB" id="FungiDB:CC1G_09573"/>
<keyword evidence="3 6" id="KW-1133">Transmembrane helix</keyword>
<dbReference type="OrthoDB" id="5982228at2759"/>
<feature type="compositionally biased region" description="Basic and acidic residues" evidence="5">
    <location>
        <begin position="587"/>
        <end position="612"/>
    </location>
</feature>